<dbReference type="Pfam" id="PF03692">
    <property type="entry name" value="CxxCxxCC"/>
    <property type="match status" value="1"/>
</dbReference>
<dbReference type="InParanoid" id="A0A0G4EJR3"/>
<name>A0A0G4EJR3_VITBC</name>
<evidence type="ECO:0000313" key="2">
    <source>
        <dbReference type="EMBL" id="CEL96997.1"/>
    </source>
</evidence>
<dbReference type="OrthoDB" id="1876721at2759"/>
<dbReference type="VEuPathDB" id="CryptoDB:Vbra_12146"/>
<dbReference type="InterPro" id="IPR005358">
    <property type="entry name" value="Puta_zinc/iron-chelating_dom"/>
</dbReference>
<dbReference type="EMBL" id="CDMY01000251">
    <property type="protein sequence ID" value="CEL96997.1"/>
    <property type="molecule type" value="Genomic_DNA"/>
</dbReference>
<proteinExistence type="predicted"/>
<gene>
    <name evidence="2" type="ORF">Vbra_12146</name>
</gene>
<reference evidence="2 3" key="1">
    <citation type="submission" date="2014-11" db="EMBL/GenBank/DDBJ databases">
        <authorList>
            <person name="Zhu J."/>
            <person name="Qi W."/>
            <person name="Song R."/>
        </authorList>
    </citation>
    <scope>NUCLEOTIDE SEQUENCE [LARGE SCALE GENOMIC DNA]</scope>
</reference>
<sequence>MRHKTGWRQAFVLLQLSLITFCIFVGDAAAAGPARELFISRHAWPGVHSAIRRRLRARRWTFIRMTGESDEMEGEESREQIPSDLVMRRSEQWGCVRNCGACCRLADWLPNVDEIFLYGKDKALFLSMIRPEDGYCRHFDQDTRSCTIYHDRPWFCRVEADIFGHLYGMAVDEMDEFCRECCRDQIRKVFGADSTVRREFDELQERLEQEMIDERQPRIVPRHAVEMGEREGIVWWEKQPPALPERLRLWRTTDGWIPYQDYFDRQIER</sequence>
<evidence type="ECO:0000256" key="1">
    <source>
        <dbReference type="SAM" id="SignalP"/>
    </source>
</evidence>
<dbReference type="STRING" id="1169540.A0A0G4EJR3"/>
<dbReference type="Proteomes" id="UP000041254">
    <property type="component" value="Unassembled WGS sequence"/>
</dbReference>
<dbReference type="PANTHER" id="PTHR36791">
    <property type="entry name" value="OS03G0363400 PROTEIN"/>
    <property type="match status" value="1"/>
</dbReference>
<keyword evidence="1" id="KW-0732">Signal</keyword>
<evidence type="ECO:0008006" key="4">
    <source>
        <dbReference type="Google" id="ProtNLM"/>
    </source>
</evidence>
<evidence type="ECO:0000313" key="3">
    <source>
        <dbReference type="Proteomes" id="UP000041254"/>
    </source>
</evidence>
<protein>
    <recommendedName>
        <fullName evidence="4">YkgJ family cysteine cluster protein</fullName>
    </recommendedName>
</protein>
<keyword evidence="3" id="KW-1185">Reference proteome</keyword>
<feature type="signal peptide" evidence="1">
    <location>
        <begin position="1"/>
        <end position="30"/>
    </location>
</feature>
<feature type="chain" id="PRO_5005187218" description="YkgJ family cysteine cluster protein" evidence="1">
    <location>
        <begin position="31"/>
        <end position="269"/>
    </location>
</feature>
<accession>A0A0G4EJR3</accession>
<dbReference type="AlphaFoldDB" id="A0A0G4EJR3"/>
<organism evidence="2 3">
    <name type="scientific">Vitrella brassicaformis (strain CCMP3155)</name>
    <dbReference type="NCBI Taxonomy" id="1169540"/>
    <lineage>
        <taxon>Eukaryota</taxon>
        <taxon>Sar</taxon>
        <taxon>Alveolata</taxon>
        <taxon>Colpodellida</taxon>
        <taxon>Vitrellaceae</taxon>
        <taxon>Vitrella</taxon>
    </lineage>
</organism>
<dbReference type="PANTHER" id="PTHR36791:SF2">
    <property type="entry name" value="OS03G0363400 PROTEIN"/>
    <property type="match status" value="1"/>
</dbReference>